<dbReference type="PROSITE" id="PS51032">
    <property type="entry name" value="AP2_ERF"/>
    <property type="match status" value="1"/>
</dbReference>
<evidence type="ECO:0000259" key="7">
    <source>
        <dbReference type="PROSITE" id="PS51032"/>
    </source>
</evidence>
<dbReference type="SUPFAM" id="SSF54171">
    <property type="entry name" value="DNA-binding domain"/>
    <property type="match status" value="1"/>
</dbReference>
<sequence length="175" mass="18987">MAVNNINNTNNVMAGGEDINSWVGLETMFGGSRKEEMSIMVSALSYVVAGGGGGGIGSNGGGVHQADHDNETQDSIYTCINAESSSSSSIMVEEEGDELERKYRGVRRRPWGKWAAEIRNPYKASRVWLGTFGTAKAAARAYDQAALNFRGSKAKLNFPQDVQLHAPQSFRPKRL</sequence>
<protein>
    <recommendedName>
        <fullName evidence="7">AP2/ERF domain-containing protein</fullName>
    </recommendedName>
</protein>
<dbReference type="EMBL" id="JARYMX010000002">
    <property type="protein sequence ID" value="KAJ9561431.1"/>
    <property type="molecule type" value="Genomic_DNA"/>
</dbReference>
<keyword evidence="3" id="KW-0805">Transcription regulation</keyword>
<evidence type="ECO:0000313" key="9">
    <source>
        <dbReference type="Proteomes" id="UP001172457"/>
    </source>
</evidence>
<comment type="subcellular location">
    <subcellularLocation>
        <location evidence="1">Nucleus</location>
    </subcellularLocation>
</comment>
<dbReference type="FunFam" id="3.30.730.10:FF:000001">
    <property type="entry name" value="Ethylene-responsive transcription factor 2"/>
    <property type="match status" value="1"/>
</dbReference>
<dbReference type="PRINTS" id="PR00367">
    <property type="entry name" value="ETHRSPELEMNT"/>
</dbReference>
<evidence type="ECO:0000313" key="8">
    <source>
        <dbReference type="EMBL" id="KAJ9561431.1"/>
    </source>
</evidence>
<gene>
    <name evidence="8" type="ORF">OSB04_006591</name>
</gene>
<proteinExistence type="predicted"/>
<evidence type="ECO:0000256" key="5">
    <source>
        <dbReference type="ARBA" id="ARBA00023163"/>
    </source>
</evidence>
<dbReference type="GO" id="GO:0005634">
    <property type="term" value="C:nucleus"/>
    <property type="evidence" value="ECO:0007669"/>
    <property type="project" value="UniProtKB-SubCell"/>
</dbReference>
<dbReference type="GO" id="GO:0009873">
    <property type="term" value="P:ethylene-activated signaling pathway"/>
    <property type="evidence" value="ECO:0007669"/>
    <property type="project" value="InterPro"/>
</dbReference>
<dbReference type="PANTHER" id="PTHR31190:SF473">
    <property type="entry name" value="OS05G0437100 PROTEIN"/>
    <property type="match status" value="1"/>
</dbReference>
<dbReference type="GO" id="GO:0003700">
    <property type="term" value="F:DNA-binding transcription factor activity"/>
    <property type="evidence" value="ECO:0007669"/>
    <property type="project" value="InterPro"/>
</dbReference>
<keyword evidence="5" id="KW-0804">Transcription</keyword>
<dbReference type="InterPro" id="IPR016177">
    <property type="entry name" value="DNA-bd_dom_sf"/>
</dbReference>
<evidence type="ECO:0000256" key="6">
    <source>
        <dbReference type="ARBA" id="ARBA00023242"/>
    </source>
</evidence>
<reference evidence="8" key="1">
    <citation type="submission" date="2023-03" db="EMBL/GenBank/DDBJ databases">
        <title>Chromosome-scale reference genome and RAD-based genetic map of yellow starthistle (Centaurea solstitialis) reveal putative structural variation and QTLs associated with invader traits.</title>
        <authorList>
            <person name="Reatini B."/>
            <person name="Cang F.A."/>
            <person name="Jiang Q."/>
            <person name="Mckibben M.T.W."/>
            <person name="Barker M.S."/>
            <person name="Rieseberg L.H."/>
            <person name="Dlugosch K.M."/>
        </authorList>
    </citation>
    <scope>NUCLEOTIDE SEQUENCE</scope>
    <source>
        <strain evidence="8">CAN-66</strain>
        <tissue evidence="8">Leaf</tissue>
    </source>
</reference>
<keyword evidence="4" id="KW-0238">DNA-binding</keyword>
<comment type="caution">
    <text evidence="8">The sequence shown here is derived from an EMBL/GenBank/DDBJ whole genome shotgun (WGS) entry which is preliminary data.</text>
</comment>
<evidence type="ECO:0000256" key="3">
    <source>
        <dbReference type="ARBA" id="ARBA00023015"/>
    </source>
</evidence>
<evidence type="ECO:0000256" key="4">
    <source>
        <dbReference type="ARBA" id="ARBA00023125"/>
    </source>
</evidence>
<organism evidence="8 9">
    <name type="scientific">Centaurea solstitialis</name>
    <name type="common">yellow star-thistle</name>
    <dbReference type="NCBI Taxonomy" id="347529"/>
    <lineage>
        <taxon>Eukaryota</taxon>
        <taxon>Viridiplantae</taxon>
        <taxon>Streptophyta</taxon>
        <taxon>Embryophyta</taxon>
        <taxon>Tracheophyta</taxon>
        <taxon>Spermatophyta</taxon>
        <taxon>Magnoliopsida</taxon>
        <taxon>eudicotyledons</taxon>
        <taxon>Gunneridae</taxon>
        <taxon>Pentapetalae</taxon>
        <taxon>asterids</taxon>
        <taxon>campanulids</taxon>
        <taxon>Asterales</taxon>
        <taxon>Asteraceae</taxon>
        <taxon>Carduoideae</taxon>
        <taxon>Cardueae</taxon>
        <taxon>Centaureinae</taxon>
        <taxon>Centaurea</taxon>
    </lineage>
</organism>
<accession>A0AA38TTS2</accession>
<keyword evidence="6" id="KW-0539">Nucleus</keyword>
<dbReference type="InterPro" id="IPR044808">
    <property type="entry name" value="ERF_plant"/>
</dbReference>
<keyword evidence="9" id="KW-1185">Reference proteome</keyword>
<dbReference type="Proteomes" id="UP001172457">
    <property type="component" value="Chromosome 2"/>
</dbReference>
<dbReference type="GO" id="GO:0006952">
    <property type="term" value="P:defense response"/>
    <property type="evidence" value="ECO:0007669"/>
    <property type="project" value="UniProtKB-KW"/>
</dbReference>
<evidence type="ECO:0000256" key="2">
    <source>
        <dbReference type="ARBA" id="ARBA00022821"/>
    </source>
</evidence>
<dbReference type="SMART" id="SM00380">
    <property type="entry name" value="AP2"/>
    <property type="match status" value="1"/>
</dbReference>
<evidence type="ECO:0000256" key="1">
    <source>
        <dbReference type="ARBA" id="ARBA00004123"/>
    </source>
</evidence>
<feature type="domain" description="AP2/ERF" evidence="7">
    <location>
        <begin position="102"/>
        <end position="159"/>
    </location>
</feature>
<dbReference type="Pfam" id="PF00847">
    <property type="entry name" value="AP2"/>
    <property type="match status" value="1"/>
</dbReference>
<dbReference type="GO" id="GO:0003677">
    <property type="term" value="F:DNA binding"/>
    <property type="evidence" value="ECO:0007669"/>
    <property type="project" value="UniProtKB-KW"/>
</dbReference>
<dbReference type="PANTHER" id="PTHR31190">
    <property type="entry name" value="DNA-BINDING DOMAIN"/>
    <property type="match status" value="1"/>
</dbReference>
<dbReference type="Gene3D" id="3.30.730.10">
    <property type="entry name" value="AP2/ERF domain"/>
    <property type="match status" value="1"/>
</dbReference>
<dbReference type="AlphaFoldDB" id="A0AA38TTS2"/>
<dbReference type="InterPro" id="IPR001471">
    <property type="entry name" value="AP2/ERF_dom"/>
</dbReference>
<dbReference type="InterPro" id="IPR036955">
    <property type="entry name" value="AP2/ERF_dom_sf"/>
</dbReference>
<keyword evidence="2" id="KW-0611">Plant defense</keyword>
<dbReference type="CDD" id="cd00018">
    <property type="entry name" value="AP2"/>
    <property type="match status" value="1"/>
</dbReference>
<name>A0AA38TTS2_9ASTR</name>